<proteinExistence type="predicted"/>
<dbReference type="AlphaFoldDB" id="A0A1G6EHI4"/>
<gene>
    <name evidence="2" type="ORF">SAMN02982931_04520</name>
</gene>
<dbReference type="Pfam" id="PF07977">
    <property type="entry name" value="FabA"/>
    <property type="match status" value="1"/>
</dbReference>
<protein>
    <submittedName>
        <fullName evidence="2">3-hydroxyacyl-[acyl-carrier-protein] dehydratase</fullName>
    </submittedName>
</protein>
<keyword evidence="3" id="KW-1185">Reference proteome</keyword>
<dbReference type="SUPFAM" id="SSF54637">
    <property type="entry name" value="Thioesterase/thiol ester dehydrase-isomerase"/>
    <property type="match status" value="1"/>
</dbReference>
<dbReference type="OrthoDB" id="9812462at2"/>
<dbReference type="RefSeq" id="WP_090880633.1">
    <property type="nucleotide sequence ID" value="NZ_FMXQ01000012.1"/>
</dbReference>
<evidence type="ECO:0000313" key="2">
    <source>
        <dbReference type="EMBL" id="SDB56802.1"/>
    </source>
</evidence>
<dbReference type="Proteomes" id="UP000199071">
    <property type="component" value="Unassembled WGS sequence"/>
</dbReference>
<evidence type="ECO:0000256" key="1">
    <source>
        <dbReference type="ARBA" id="ARBA00023239"/>
    </source>
</evidence>
<evidence type="ECO:0000313" key="3">
    <source>
        <dbReference type="Proteomes" id="UP000199071"/>
    </source>
</evidence>
<dbReference type="InterPro" id="IPR029069">
    <property type="entry name" value="HotDog_dom_sf"/>
</dbReference>
<organism evidence="2 3">
    <name type="scientific">Bauldia litoralis</name>
    <dbReference type="NCBI Taxonomy" id="665467"/>
    <lineage>
        <taxon>Bacteria</taxon>
        <taxon>Pseudomonadati</taxon>
        <taxon>Pseudomonadota</taxon>
        <taxon>Alphaproteobacteria</taxon>
        <taxon>Hyphomicrobiales</taxon>
        <taxon>Kaistiaceae</taxon>
        <taxon>Bauldia</taxon>
    </lineage>
</organism>
<accession>A0A1G6EHI4</accession>
<sequence length="155" mass="17263">MRLEYFDIIDSVDVFDLEKGHVEATSTIPDESPVFEGHFPGYPIMPGVLLLEMMNHTAGYLLLGMNNFGRLPFFAGAKKVKIRSFALPGMVMKSTCDLVHDGSGFSITRNSIHIDGKLIADAELTMMLMDFPSPELPVLVRERARRHGVEMGMMS</sequence>
<dbReference type="Gene3D" id="3.10.129.10">
    <property type="entry name" value="Hotdog Thioesterase"/>
    <property type="match status" value="1"/>
</dbReference>
<dbReference type="EMBL" id="FMXQ01000012">
    <property type="protein sequence ID" value="SDB56802.1"/>
    <property type="molecule type" value="Genomic_DNA"/>
</dbReference>
<reference evidence="2 3" key="1">
    <citation type="submission" date="2016-10" db="EMBL/GenBank/DDBJ databases">
        <authorList>
            <person name="de Groot N.N."/>
        </authorList>
    </citation>
    <scope>NUCLEOTIDE SEQUENCE [LARGE SCALE GENOMIC DNA]</scope>
    <source>
        <strain evidence="2 3">ATCC 35022</strain>
    </source>
</reference>
<dbReference type="GO" id="GO:0016829">
    <property type="term" value="F:lyase activity"/>
    <property type="evidence" value="ECO:0007669"/>
    <property type="project" value="UniProtKB-KW"/>
</dbReference>
<dbReference type="PANTHER" id="PTHR30272">
    <property type="entry name" value="3-HYDROXYACYL-[ACYL-CARRIER-PROTEIN] DEHYDRATASE"/>
    <property type="match status" value="1"/>
</dbReference>
<dbReference type="PANTHER" id="PTHR30272:SF1">
    <property type="entry name" value="3-HYDROXYACYL-[ACYL-CARRIER-PROTEIN] DEHYDRATASE"/>
    <property type="match status" value="1"/>
</dbReference>
<name>A0A1G6EHI4_9HYPH</name>
<dbReference type="STRING" id="665467.SAMN02982931_04520"/>
<dbReference type="InterPro" id="IPR013114">
    <property type="entry name" value="FabA_FabZ"/>
</dbReference>
<keyword evidence="1" id="KW-0456">Lyase</keyword>